<feature type="compositionally biased region" description="Polar residues" evidence="1">
    <location>
        <begin position="38"/>
        <end position="48"/>
    </location>
</feature>
<keyword evidence="3" id="KW-1185">Reference proteome</keyword>
<gene>
    <name evidence="2" type="ORF">G8770_13180</name>
</gene>
<feature type="region of interest" description="Disordered" evidence="1">
    <location>
        <begin position="1"/>
        <end position="48"/>
    </location>
</feature>
<dbReference type="Proteomes" id="UP000787472">
    <property type="component" value="Unassembled WGS sequence"/>
</dbReference>
<organism evidence="2 3">
    <name type="scientific">Pseudomaricurvus hydrocarbonicus</name>
    <dbReference type="NCBI Taxonomy" id="1470433"/>
    <lineage>
        <taxon>Bacteria</taxon>
        <taxon>Pseudomonadati</taxon>
        <taxon>Pseudomonadota</taxon>
        <taxon>Gammaproteobacteria</taxon>
        <taxon>Cellvibrionales</taxon>
        <taxon>Cellvibrionaceae</taxon>
        <taxon>Pseudomaricurvus</taxon>
    </lineage>
</organism>
<reference evidence="2" key="1">
    <citation type="submission" date="2020-03" db="EMBL/GenBank/DDBJ databases">
        <authorList>
            <person name="Guo F."/>
        </authorList>
    </citation>
    <scope>NUCLEOTIDE SEQUENCE</scope>
    <source>
        <strain evidence="2">JCM 30134</strain>
    </source>
</reference>
<evidence type="ECO:0000256" key="1">
    <source>
        <dbReference type="SAM" id="MobiDB-lite"/>
    </source>
</evidence>
<dbReference type="RefSeq" id="WP_167187417.1">
    <property type="nucleotide sequence ID" value="NZ_JAAONZ010000010.1"/>
</dbReference>
<evidence type="ECO:0000313" key="2">
    <source>
        <dbReference type="EMBL" id="NHO66495.1"/>
    </source>
</evidence>
<sequence>MKNDLNRNMNIMGAGHFAPQNPHSTAAKSAIKKKPYPQRQSSLSDKETNSTLLLNQLHAEIESLSRRINLLQQDNQPNLDLVQHLGRILQSRQSVLHGL</sequence>
<proteinExistence type="predicted"/>
<accession>A0A9E5JXS0</accession>
<protein>
    <submittedName>
        <fullName evidence="2">Uncharacterized protein</fullName>
    </submittedName>
</protein>
<dbReference type="EMBL" id="JAAONZ010000010">
    <property type="protein sequence ID" value="NHO66495.1"/>
    <property type="molecule type" value="Genomic_DNA"/>
</dbReference>
<name>A0A9E5JXS0_9GAMM</name>
<comment type="caution">
    <text evidence="2">The sequence shown here is derived from an EMBL/GenBank/DDBJ whole genome shotgun (WGS) entry which is preliminary data.</text>
</comment>
<dbReference type="AlphaFoldDB" id="A0A9E5JXS0"/>
<evidence type="ECO:0000313" key="3">
    <source>
        <dbReference type="Proteomes" id="UP000787472"/>
    </source>
</evidence>